<dbReference type="EMBL" id="CM047736">
    <property type="protein sequence ID" value="KAJ0051545.1"/>
    <property type="molecule type" value="Genomic_DNA"/>
</dbReference>
<comment type="caution">
    <text evidence="1">The sequence shown here is derived from an EMBL/GenBank/DDBJ whole genome shotgun (WGS) entry which is preliminary data.</text>
</comment>
<keyword evidence="2" id="KW-1185">Reference proteome</keyword>
<evidence type="ECO:0000313" key="2">
    <source>
        <dbReference type="Proteomes" id="UP001163603"/>
    </source>
</evidence>
<gene>
    <name evidence="1" type="ORF">Pint_02172</name>
</gene>
<proteinExistence type="predicted"/>
<accession>A0ACC0ZHN2</accession>
<reference evidence="2" key="1">
    <citation type="journal article" date="2023" name="G3 (Bethesda)">
        <title>Genome assembly and association tests identify interacting loci associated with vigor, precocity, and sex in interspecific pistachio rootstocks.</title>
        <authorList>
            <person name="Palmer W."/>
            <person name="Jacygrad E."/>
            <person name="Sagayaradj S."/>
            <person name="Cavanaugh K."/>
            <person name="Han R."/>
            <person name="Bertier L."/>
            <person name="Beede B."/>
            <person name="Kafkas S."/>
            <person name="Golino D."/>
            <person name="Preece J."/>
            <person name="Michelmore R."/>
        </authorList>
    </citation>
    <scope>NUCLEOTIDE SEQUENCE [LARGE SCALE GENOMIC DNA]</scope>
</reference>
<name>A0ACC0ZHN2_9ROSI</name>
<evidence type="ECO:0000313" key="1">
    <source>
        <dbReference type="EMBL" id="KAJ0051545.1"/>
    </source>
</evidence>
<organism evidence="1 2">
    <name type="scientific">Pistacia integerrima</name>
    <dbReference type="NCBI Taxonomy" id="434235"/>
    <lineage>
        <taxon>Eukaryota</taxon>
        <taxon>Viridiplantae</taxon>
        <taxon>Streptophyta</taxon>
        <taxon>Embryophyta</taxon>
        <taxon>Tracheophyta</taxon>
        <taxon>Spermatophyta</taxon>
        <taxon>Magnoliopsida</taxon>
        <taxon>eudicotyledons</taxon>
        <taxon>Gunneridae</taxon>
        <taxon>Pentapetalae</taxon>
        <taxon>rosids</taxon>
        <taxon>malvids</taxon>
        <taxon>Sapindales</taxon>
        <taxon>Anacardiaceae</taxon>
        <taxon>Pistacia</taxon>
    </lineage>
</organism>
<sequence>MKDVNETLLTDQSLKPRRPKSREVSSRFLSPSSTPSRDMGNPSSNQVLSPLLSVKPSTPPDARKHRSLDQDSAGGFIRGLWPSSTTTSQSSNKNIGTLAEHLGNERLRDYLDRKTDEKSSYSSVFSLSRQRSCSEFSRFENEKEKEKGSAKENHRPLLGGSMRYTGKLKFPGKSSSSSSSSNSLSNNSGIVPGRMSVDENALYRKSHRRSDPLMDNLESESECSDICSTTDISSPGMGKGSSHSRKSGRDVSSKYLQDVPNRPRRLNSDSNIPVSLDSSPRLKKFTIKNAIKRANSLTGYGSATSQWALSPGRSGSPPMSVESKQRPMSFSSLKPPSSPSRAKGVEKLLNMGLDLFKSKKTSSSPLGSGNVETVHRLRMLQNQLMQWRYANARADAVKEKMTNQVENNLLCAWDTITKLGHSVLHKKLQLQKEKLEMKLDFILMSQIKPLESWGDMERQHLSAVSMMKECLHSVVCKIPLTEGAKVDPQSASIAIRHALDLTASIKSILSNFLPSVGKTISLLSELADTIVQEKLLMEECLELSRSIALVEMEERSLKCYIIQLKSCQQLQQQQQEEEEEEEEEIPS</sequence>
<dbReference type="Proteomes" id="UP001163603">
    <property type="component" value="Chromosome 1"/>
</dbReference>
<protein>
    <submittedName>
        <fullName evidence="1">Uncharacterized protein</fullName>
    </submittedName>
</protein>